<evidence type="ECO:0000259" key="11">
    <source>
        <dbReference type="SMART" id="SM00065"/>
    </source>
</evidence>
<keyword evidence="3" id="KW-0963">Cytoplasm</keyword>
<dbReference type="Gene3D" id="3.30.565.10">
    <property type="entry name" value="Histidine kinase-like ATPase, C-terminal domain"/>
    <property type="match status" value="1"/>
</dbReference>
<dbReference type="PANTHER" id="PTHR24421">
    <property type="entry name" value="NITRATE/NITRITE SENSOR PROTEIN NARX-RELATED"/>
    <property type="match status" value="1"/>
</dbReference>
<name>A0A838ACD6_9PSEU</name>
<feature type="domain" description="GAF" evidence="11">
    <location>
        <begin position="229"/>
        <end position="378"/>
    </location>
</feature>
<dbReference type="GO" id="GO:0070026">
    <property type="term" value="F:nitric oxide binding"/>
    <property type="evidence" value="ECO:0007669"/>
    <property type="project" value="UniProtKB-ARBA"/>
</dbReference>
<dbReference type="PANTHER" id="PTHR24421:SF56">
    <property type="entry name" value="OXYGEN SENSOR HISTIDINE KINASE RESPONSE REGULATOR DOST"/>
    <property type="match status" value="1"/>
</dbReference>
<evidence type="ECO:0000313" key="13">
    <source>
        <dbReference type="EMBL" id="MBA0126891.1"/>
    </source>
</evidence>
<dbReference type="SUPFAM" id="SSF55781">
    <property type="entry name" value="GAF domain-like"/>
    <property type="match status" value="2"/>
</dbReference>
<evidence type="ECO:0000256" key="10">
    <source>
        <dbReference type="ARBA" id="ARBA00023012"/>
    </source>
</evidence>
<dbReference type="FunFam" id="3.30.450.40:FF:000052">
    <property type="entry name" value="Oxygen sensor histidine kinase response regulator DevS/DosS"/>
    <property type="match status" value="1"/>
</dbReference>
<keyword evidence="6" id="KW-0479">Metal-binding</keyword>
<keyword evidence="7" id="KW-0418">Kinase</keyword>
<dbReference type="RefSeq" id="WP_180893713.1">
    <property type="nucleotide sequence ID" value="NZ_JACCKD010000005.1"/>
</dbReference>
<evidence type="ECO:0000256" key="8">
    <source>
        <dbReference type="ARBA" id="ARBA00022842"/>
    </source>
</evidence>
<dbReference type="GO" id="GO:0016020">
    <property type="term" value="C:membrane"/>
    <property type="evidence" value="ECO:0007669"/>
    <property type="project" value="InterPro"/>
</dbReference>
<comment type="cofactor">
    <cofactor evidence="1">
        <name>Mg(2+)</name>
        <dbReference type="ChEBI" id="CHEBI:18420"/>
    </cofactor>
</comment>
<evidence type="ECO:0000256" key="2">
    <source>
        <dbReference type="ARBA" id="ARBA00001971"/>
    </source>
</evidence>
<dbReference type="Pfam" id="PF13185">
    <property type="entry name" value="GAF_2"/>
    <property type="match status" value="2"/>
</dbReference>
<dbReference type="Pfam" id="PF07730">
    <property type="entry name" value="HisKA_3"/>
    <property type="match status" value="1"/>
</dbReference>
<dbReference type="InterPro" id="IPR003018">
    <property type="entry name" value="GAF"/>
</dbReference>
<evidence type="ECO:0000256" key="3">
    <source>
        <dbReference type="ARBA" id="ARBA00022490"/>
    </source>
</evidence>
<dbReference type="GO" id="GO:0070483">
    <property type="term" value="P:detection of hypoxia"/>
    <property type="evidence" value="ECO:0007669"/>
    <property type="project" value="UniProtKB-ARBA"/>
</dbReference>
<dbReference type="InterPro" id="IPR050482">
    <property type="entry name" value="Sensor_HK_TwoCompSys"/>
</dbReference>
<dbReference type="AlphaFoldDB" id="A0A838ACD6"/>
<dbReference type="EMBL" id="JACCKD010000005">
    <property type="protein sequence ID" value="MBA0126891.1"/>
    <property type="molecule type" value="Genomic_DNA"/>
</dbReference>
<keyword evidence="4" id="KW-0597">Phosphoprotein</keyword>
<feature type="domain" description="GAF" evidence="11">
    <location>
        <begin position="61"/>
        <end position="208"/>
    </location>
</feature>
<dbReference type="InterPro" id="IPR029016">
    <property type="entry name" value="GAF-like_dom_sf"/>
</dbReference>
<dbReference type="Proteomes" id="UP000582974">
    <property type="component" value="Unassembled WGS sequence"/>
</dbReference>
<evidence type="ECO:0000256" key="1">
    <source>
        <dbReference type="ARBA" id="ARBA00001946"/>
    </source>
</evidence>
<keyword evidence="9" id="KW-0408">Iron</keyword>
<dbReference type="GO" id="GO:0019825">
    <property type="term" value="F:oxygen binding"/>
    <property type="evidence" value="ECO:0007669"/>
    <property type="project" value="UniProtKB-ARBA"/>
</dbReference>
<evidence type="ECO:0000256" key="4">
    <source>
        <dbReference type="ARBA" id="ARBA00022553"/>
    </source>
</evidence>
<dbReference type="InterPro" id="IPR011712">
    <property type="entry name" value="Sig_transdc_His_kin_sub3_dim/P"/>
</dbReference>
<dbReference type="Gene3D" id="3.30.450.40">
    <property type="match status" value="2"/>
</dbReference>
<organism evidence="13 14">
    <name type="scientific">Haloechinothrix aidingensis</name>
    <dbReference type="NCBI Taxonomy" id="2752311"/>
    <lineage>
        <taxon>Bacteria</taxon>
        <taxon>Bacillati</taxon>
        <taxon>Actinomycetota</taxon>
        <taxon>Actinomycetes</taxon>
        <taxon>Pseudonocardiales</taxon>
        <taxon>Pseudonocardiaceae</taxon>
        <taxon>Haloechinothrix</taxon>
    </lineage>
</organism>
<evidence type="ECO:0000259" key="12">
    <source>
        <dbReference type="SMART" id="SM00387"/>
    </source>
</evidence>
<comment type="caution">
    <text evidence="13">The sequence shown here is derived from an EMBL/GenBank/DDBJ whole genome shotgun (WGS) entry which is preliminary data.</text>
</comment>
<dbReference type="GO" id="GO:0005524">
    <property type="term" value="F:ATP binding"/>
    <property type="evidence" value="ECO:0007669"/>
    <property type="project" value="UniProtKB-ARBA"/>
</dbReference>
<dbReference type="GO" id="GO:0046983">
    <property type="term" value="F:protein dimerization activity"/>
    <property type="evidence" value="ECO:0007669"/>
    <property type="project" value="InterPro"/>
</dbReference>
<dbReference type="GO" id="GO:0020037">
    <property type="term" value="F:heme binding"/>
    <property type="evidence" value="ECO:0007669"/>
    <property type="project" value="UniProtKB-ARBA"/>
</dbReference>
<reference evidence="13 14" key="1">
    <citation type="submission" date="2020-07" db="EMBL/GenBank/DDBJ databases">
        <title>Genome of Haloechinothrix sp.</title>
        <authorList>
            <person name="Tang S.-K."/>
            <person name="Yang L."/>
            <person name="Zhu W.-Y."/>
        </authorList>
    </citation>
    <scope>NUCLEOTIDE SEQUENCE [LARGE SCALE GENOMIC DNA]</scope>
    <source>
        <strain evidence="13 14">YIM 98757</strain>
    </source>
</reference>
<dbReference type="SMART" id="SM00065">
    <property type="entry name" value="GAF"/>
    <property type="match status" value="2"/>
</dbReference>
<comment type="cofactor">
    <cofactor evidence="2">
        <name>heme</name>
        <dbReference type="ChEBI" id="CHEBI:30413"/>
    </cofactor>
</comment>
<proteinExistence type="predicted"/>
<dbReference type="GO" id="GO:0070025">
    <property type="term" value="F:carbon monoxide binding"/>
    <property type="evidence" value="ECO:0007669"/>
    <property type="project" value="UniProtKB-ARBA"/>
</dbReference>
<evidence type="ECO:0000256" key="6">
    <source>
        <dbReference type="ARBA" id="ARBA00022723"/>
    </source>
</evidence>
<dbReference type="SMART" id="SM00387">
    <property type="entry name" value="HATPase_c"/>
    <property type="match status" value="1"/>
</dbReference>
<dbReference type="InterPro" id="IPR003594">
    <property type="entry name" value="HATPase_dom"/>
</dbReference>
<keyword evidence="8" id="KW-0460">Magnesium</keyword>
<feature type="domain" description="Histidine kinase/HSP90-like ATPase" evidence="12">
    <location>
        <begin position="488"/>
        <end position="576"/>
    </location>
</feature>
<dbReference type="Gene3D" id="1.20.5.1930">
    <property type="match status" value="1"/>
</dbReference>
<evidence type="ECO:0000256" key="9">
    <source>
        <dbReference type="ARBA" id="ARBA00023004"/>
    </source>
</evidence>
<evidence type="ECO:0000256" key="7">
    <source>
        <dbReference type="ARBA" id="ARBA00022777"/>
    </source>
</evidence>
<keyword evidence="10" id="KW-0902">Two-component regulatory system</keyword>
<sequence>MPGDAHRTDRNTDPPIRDTLSQLKLRELLGGVQQRIELMIDARDQMDGLIEAFLAVASGLELDATLRRIVNAAINLVNARYGALGVRGSDGKLTEFVYEGIDEEQRAKIGNLPEGRGLLGELLTHPQPLRLDDLTAHPSSVGFPEHHPPMRSFLGVPIRVRDQIFGNLYLTEKSDGKPFSEDDEVVVRALAAAAGIAIENAHLYEEARLQQRQLESTGEISTELLKGTDPGTVLEMVAERARELTDSDHAFLALPDDTEASPEDVDELVISVTVGMGTSELVGRTIPVHGSTAGEAFNTRTPCRVNQLAYNPAQDTEVGLGPAFVLPLRAADSVTGVLVTTRSSGSEPFAEDQLPIAAAFADQAALALQFAQGQRQMRELDVLADRDRIARDLHDHVIQRLFAIGLSLQGSVSRVRASDVQRKLSGIVDDLQDVIGDIRTAIFDLHGGHGSSANVRDRLHAAATEITGDASIHTTIRMSGPLSVVGDDLAEAAEAVVREAVSNAVRHSLAQNLTLTVSVADDLTVDVTDDGVGIPDEVAHSGLRNLTQRAEAAGGMLRITTPESGGTSLVWSIPLP</sequence>
<evidence type="ECO:0000313" key="14">
    <source>
        <dbReference type="Proteomes" id="UP000582974"/>
    </source>
</evidence>
<dbReference type="Pfam" id="PF02518">
    <property type="entry name" value="HATPase_c"/>
    <property type="match status" value="1"/>
</dbReference>
<dbReference type="InterPro" id="IPR036890">
    <property type="entry name" value="HATPase_C_sf"/>
</dbReference>
<keyword evidence="5" id="KW-0808">Transferase</keyword>
<dbReference type="GO" id="GO:0000155">
    <property type="term" value="F:phosphorelay sensor kinase activity"/>
    <property type="evidence" value="ECO:0007669"/>
    <property type="project" value="InterPro"/>
</dbReference>
<evidence type="ECO:0000256" key="5">
    <source>
        <dbReference type="ARBA" id="ARBA00022679"/>
    </source>
</evidence>
<dbReference type="GO" id="GO:0000287">
    <property type="term" value="F:magnesium ion binding"/>
    <property type="evidence" value="ECO:0007669"/>
    <property type="project" value="UniProtKB-ARBA"/>
</dbReference>
<dbReference type="SUPFAM" id="SSF55874">
    <property type="entry name" value="ATPase domain of HSP90 chaperone/DNA topoisomerase II/histidine kinase"/>
    <property type="match status" value="1"/>
</dbReference>
<dbReference type="GO" id="GO:0019826">
    <property type="term" value="F:oxygen sensor activity"/>
    <property type="evidence" value="ECO:0007669"/>
    <property type="project" value="UniProtKB-ARBA"/>
</dbReference>
<keyword evidence="14" id="KW-1185">Reference proteome</keyword>
<gene>
    <name evidence="13" type="ORF">H0B56_15175</name>
</gene>
<accession>A0A838ACD6</accession>
<protein>
    <submittedName>
        <fullName evidence="13">GAF domain-containing protein</fullName>
    </submittedName>
</protein>